<dbReference type="AlphaFoldDB" id="A0A0C2TT31"/>
<dbReference type="EMBL" id="KN818224">
    <property type="protein sequence ID" value="KIL70454.1"/>
    <property type="molecule type" value="Genomic_DNA"/>
</dbReference>
<dbReference type="InParanoid" id="A0A0C2TT31"/>
<accession>A0A0C2TT31</accession>
<evidence type="ECO:0000313" key="3">
    <source>
        <dbReference type="Proteomes" id="UP000054549"/>
    </source>
</evidence>
<sequence>MVTACHRNFYGRSRFSSIVFYLHTFVHLLICSPLHIFLHSSTGIHVNYSVYPHAIPFSPRCIYCFTDSGQSTHSS</sequence>
<reference evidence="2 3" key="1">
    <citation type="submission" date="2014-04" db="EMBL/GenBank/DDBJ databases">
        <title>Evolutionary Origins and Diversification of the Mycorrhizal Mutualists.</title>
        <authorList>
            <consortium name="DOE Joint Genome Institute"/>
            <consortium name="Mycorrhizal Genomics Consortium"/>
            <person name="Kohler A."/>
            <person name="Kuo A."/>
            <person name="Nagy L.G."/>
            <person name="Floudas D."/>
            <person name="Copeland A."/>
            <person name="Barry K.W."/>
            <person name="Cichocki N."/>
            <person name="Veneault-Fourrey C."/>
            <person name="LaButti K."/>
            <person name="Lindquist E.A."/>
            <person name="Lipzen A."/>
            <person name="Lundell T."/>
            <person name="Morin E."/>
            <person name="Murat C."/>
            <person name="Riley R."/>
            <person name="Ohm R."/>
            <person name="Sun H."/>
            <person name="Tunlid A."/>
            <person name="Henrissat B."/>
            <person name="Grigoriev I.V."/>
            <person name="Hibbett D.S."/>
            <person name="Martin F."/>
        </authorList>
    </citation>
    <scope>NUCLEOTIDE SEQUENCE [LARGE SCALE GENOMIC DNA]</scope>
    <source>
        <strain evidence="2 3">Koide BX008</strain>
    </source>
</reference>
<keyword evidence="1" id="KW-0472">Membrane</keyword>
<proteinExistence type="predicted"/>
<keyword evidence="3" id="KW-1185">Reference proteome</keyword>
<evidence type="ECO:0000313" key="2">
    <source>
        <dbReference type="EMBL" id="KIL70454.1"/>
    </source>
</evidence>
<keyword evidence="1" id="KW-0812">Transmembrane</keyword>
<evidence type="ECO:0000256" key="1">
    <source>
        <dbReference type="SAM" id="Phobius"/>
    </source>
</evidence>
<feature type="transmembrane region" description="Helical" evidence="1">
    <location>
        <begin position="18"/>
        <end position="38"/>
    </location>
</feature>
<organism evidence="2 3">
    <name type="scientific">Amanita muscaria (strain Koide BX008)</name>
    <dbReference type="NCBI Taxonomy" id="946122"/>
    <lineage>
        <taxon>Eukaryota</taxon>
        <taxon>Fungi</taxon>
        <taxon>Dikarya</taxon>
        <taxon>Basidiomycota</taxon>
        <taxon>Agaricomycotina</taxon>
        <taxon>Agaricomycetes</taxon>
        <taxon>Agaricomycetidae</taxon>
        <taxon>Agaricales</taxon>
        <taxon>Pluteineae</taxon>
        <taxon>Amanitaceae</taxon>
        <taxon>Amanita</taxon>
    </lineage>
</organism>
<keyword evidence="1" id="KW-1133">Transmembrane helix</keyword>
<dbReference type="Proteomes" id="UP000054549">
    <property type="component" value="Unassembled WGS sequence"/>
</dbReference>
<gene>
    <name evidence="2" type="ORF">M378DRAFT_623539</name>
</gene>
<protein>
    <submittedName>
        <fullName evidence="2">Uncharacterized protein</fullName>
    </submittedName>
</protein>
<dbReference type="HOGENOM" id="CLU_2670573_0_0_1"/>
<name>A0A0C2TT31_AMAMK</name>